<gene>
    <name evidence="3" type="ORF">CYNAS_LOCUS16816</name>
</gene>
<proteinExistence type="predicted"/>
<name>A0AA36MC19_CYLNA</name>
<dbReference type="Proteomes" id="UP001176961">
    <property type="component" value="Unassembled WGS sequence"/>
</dbReference>
<evidence type="ECO:0000313" key="4">
    <source>
        <dbReference type="Proteomes" id="UP001176961"/>
    </source>
</evidence>
<feature type="transmembrane region" description="Helical" evidence="2">
    <location>
        <begin position="97"/>
        <end position="116"/>
    </location>
</feature>
<dbReference type="EMBL" id="CATQJL010000316">
    <property type="protein sequence ID" value="CAJ0604833.1"/>
    <property type="molecule type" value="Genomic_DNA"/>
</dbReference>
<evidence type="ECO:0000256" key="2">
    <source>
        <dbReference type="SAM" id="Phobius"/>
    </source>
</evidence>
<dbReference type="AlphaFoldDB" id="A0AA36MC19"/>
<evidence type="ECO:0000256" key="1">
    <source>
        <dbReference type="SAM" id="MobiDB-lite"/>
    </source>
</evidence>
<feature type="region of interest" description="Disordered" evidence="1">
    <location>
        <begin position="1"/>
        <end position="27"/>
    </location>
</feature>
<protein>
    <submittedName>
        <fullName evidence="3">Uncharacterized protein</fullName>
    </submittedName>
</protein>
<evidence type="ECO:0000313" key="3">
    <source>
        <dbReference type="EMBL" id="CAJ0604833.1"/>
    </source>
</evidence>
<keyword evidence="2" id="KW-0812">Transmembrane</keyword>
<reference evidence="3" key="1">
    <citation type="submission" date="2023-07" db="EMBL/GenBank/DDBJ databases">
        <authorList>
            <consortium name="CYATHOMIX"/>
        </authorList>
    </citation>
    <scope>NUCLEOTIDE SEQUENCE</scope>
    <source>
        <strain evidence="3">N/A</strain>
    </source>
</reference>
<sequence>MPKISYVPDPPPPPTQDGYDPTAGSDVDESRDEVFVMYFNLYLIIDCTKIAGINTAAYRSEIQLILTTVVIGSISVFTTFLRSILDVSFYDIHMNHLQKISDVVFAYFNILALGFINSNVRHKILQLVKCWKSRSTTTRVEGISSIVI</sequence>
<comment type="caution">
    <text evidence="3">The sequence shown here is derived from an EMBL/GenBank/DDBJ whole genome shotgun (WGS) entry which is preliminary data.</text>
</comment>
<organism evidence="3 4">
    <name type="scientific">Cylicocyclus nassatus</name>
    <name type="common">Nematode worm</name>
    <dbReference type="NCBI Taxonomy" id="53992"/>
    <lineage>
        <taxon>Eukaryota</taxon>
        <taxon>Metazoa</taxon>
        <taxon>Ecdysozoa</taxon>
        <taxon>Nematoda</taxon>
        <taxon>Chromadorea</taxon>
        <taxon>Rhabditida</taxon>
        <taxon>Rhabditina</taxon>
        <taxon>Rhabditomorpha</taxon>
        <taxon>Strongyloidea</taxon>
        <taxon>Strongylidae</taxon>
        <taxon>Cylicocyclus</taxon>
    </lineage>
</organism>
<feature type="transmembrane region" description="Helical" evidence="2">
    <location>
        <begin position="35"/>
        <end position="52"/>
    </location>
</feature>
<keyword evidence="2" id="KW-1133">Transmembrane helix</keyword>
<feature type="transmembrane region" description="Helical" evidence="2">
    <location>
        <begin position="64"/>
        <end position="85"/>
    </location>
</feature>
<accession>A0AA36MC19</accession>
<keyword evidence="4" id="KW-1185">Reference proteome</keyword>
<keyword evidence="2" id="KW-0472">Membrane</keyword>